<evidence type="ECO:0000313" key="1">
    <source>
        <dbReference type="EMBL" id="OQV20880.1"/>
    </source>
</evidence>
<dbReference type="EMBL" id="MTYJ01000027">
    <property type="protein sequence ID" value="OQV20880.1"/>
    <property type="molecule type" value="Genomic_DNA"/>
</dbReference>
<protein>
    <submittedName>
        <fullName evidence="1">Uncharacterized protein</fullName>
    </submittedName>
</protein>
<dbReference type="Proteomes" id="UP000192578">
    <property type="component" value="Unassembled WGS sequence"/>
</dbReference>
<name>A0A1W0X0C8_HYPEX</name>
<proteinExistence type="predicted"/>
<organism evidence="1 2">
    <name type="scientific">Hypsibius exemplaris</name>
    <name type="common">Freshwater tardigrade</name>
    <dbReference type="NCBI Taxonomy" id="2072580"/>
    <lineage>
        <taxon>Eukaryota</taxon>
        <taxon>Metazoa</taxon>
        <taxon>Ecdysozoa</taxon>
        <taxon>Tardigrada</taxon>
        <taxon>Eutardigrada</taxon>
        <taxon>Parachela</taxon>
        <taxon>Hypsibioidea</taxon>
        <taxon>Hypsibiidae</taxon>
        <taxon>Hypsibius</taxon>
    </lineage>
</organism>
<gene>
    <name evidence="1" type="ORF">BV898_05222</name>
</gene>
<keyword evidence="2" id="KW-1185">Reference proteome</keyword>
<accession>A0A1W0X0C8</accession>
<dbReference type="AlphaFoldDB" id="A0A1W0X0C8"/>
<reference evidence="2" key="1">
    <citation type="submission" date="2017-01" db="EMBL/GenBank/DDBJ databases">
        <title>Comparative genomics of anhydrobiosis in the tardigrade Hypsibius dujardini.</title>
        <authorList>
            <person name="Yoshida Y."/>
            <person name="Koutsovoulos G."/>
            <person name="Laetsch D."/>
            <person name="Stevens L."/>
            <person name="Kumar S."/>
            <person name="Horikawa D."/>
            <person name="Ishino K."/>
            <person name="Komine S."/>
            <person name="Tomita M."/>
            <person name="Blaxter M."/>
            <person name="Arakawa K."/>
        </authorList>
    </citation>
    <scope>NUCLEOTIDE SEQUENCE [LARGE SCALE GENOMIC DNA]</scope>
    <source>
        <strain evidence="2">Z151</strain>
    </source>
</reference>
<evidence type="ECO:0000313" key="2">
    <source>
        <dbReference type="Proteomes" id="UP000192578"/>
    </source>
</evidence>
<comment type="caution">
    <text evidence="1">The sequence shown here is derived from an EMBL/GenBank/DDBJ whole genome shotgun (WGS) entry which is preliminary data.</text>
</comment>
<sequence length="83" mass="9691">MCHFTQANVWELHIGVIPLNWEMVSPQRRVHSLSHDIRLYHRRVAVTTPLPACPIITINNYSNTNKSQQISLYRIYCSVNTKD</sequence>